<comment type="caution">
    <text evidence="1">The sequence shown here is derived from an EMBL/GenBank/DDBJ whole genome shotgun (WGS) entry which is preliminary data.</text>
</comment>
<protein>
    <submittedName>
        <fullName evidence="1">Uncharacterized protein</fullName>
    </submittedName>
</protein>
<dbReference type="EMBL" id="JAAFZH010000001">
    <property type="protein sequence ID" value="NDU93598.1"/>
    <property type="molecule type" value="Genomic_DNA"/>
</dbReference>
<evidence type="ECO:0000313" key="2">
    <source>
        <dbReference type="Proteomes" id="UP000474175"/>
    </source>
</evidence>
<dbReference type="AlphaFoldDB" id="A0A6L9L5M6"/>
<evidence type="ECO:0000313" key="1">
    <source>
        <dbReference type="EMBL" id="NDU93598.1"/>
    </source>
</evidence>
<accession>A0A6L9L5M6</accession>
<dbReference type="Proteomes" id="UP000474175">
    <property type="component" value="Unassembled WGS sequence"/>
</dbReference>
<sequence>MNTQPELIAGIYNFCDAWCERCLLTRRCRSFQLQQEASLANSQNPGDKLIQQLTEALNLTKQYVENLSRKQDFSGTERPTEDQAQQLEYNAIGFPANKHHALTNLAKDYLQQSGLWLKEEKNLLEQIGQQQIREVELGLRTQENVMPLLLALKDAWDMIRWYRTLIPVKAQSVVRALQDPVDDTQLQNYYLGKIKLILVSIDRSLLAWQTIIQYVPEKTDGLLELMALLSRQRREWETFFPDARAFKRPGLD</sequence>
<name>A0A6L9L5M6_9BACT</name>
<proteinExistence type="predicted"/>
<reference evidence="1 2" key="1">
    <citation type="submission" date="2020-02" db="EMBL/GenBank/DDBJ databases">
        <title>Draft genome sequence of two Spirosoma agri KCTC 52727 and Spirosoma terrae KCTC 52035.</title>
        <authorList>
            <person name="Rojas J."/>
            <person name="Ambika Manirajan B."/>
            <person name="Suarez C."/>
            <person name="Ratering S."/>
            <person name="Schnell S."/>
        </authorList>
    </citation>
    <scope>NUCLEOTIDE SEQUENCE [LARGE SCALE GENOMIC DNA]</scope>
    <source>
        <strain evidence="1 2">KCTC 52035</strain>
    </source>
</reference>
<gene>
    <name evidence="1" type="ORF">GK108_01825</name>
</gene>
<keyword evidence="2" id="KW-1185">Reference proteome</keyword>
<organism evidence="1 2">
    <name type="scientific">Spirosoma terrae</name>
    <dbReference type="NCBI Taxonomy" id="1968276"/>
    <lineage>
        <taxon>Bacteria</taxon>
        <taxon>Pseudomonadati</taxon>
        <taxon>Bacteroidota</taxon>
        <taxon>Cytophagia</taxon>
        <taxon>Cytophagales</taxon>
        <taxon>Cytophagaceae</taxon>
        <taxon>Spirosoma</taxon>
    </lineage>
</organism>